<sequence length="225" mass="26453">MRGTAENQIKFISKKLVRSFFIDRKLDYLFSLLAADVYYLGAGKNMQAEGKKKVEFFITKAYGNLLPCSVIHEKYTTKRIGWEHWLCEVVCDLQVTEESREAEQECLHEALLFRRRKDAKIGQNPWELVFIHNSITTKWFSPEEMLAIQQANRTRRNTHLYNGLTDREKKLVRMIRSGIQIRDIAAEFGLAEITIKKALAKLYQRYNVKNRSRLCAYFDAEENNF</sequence>
<evidence type="ECO:0000313" key="2">
    <source>
        <dbReference type="EMBL" id="SDC41284.1"/>
    </source>
</evidence>
<dbReference type="SUPFAM" id="SSF46894">
    <property type="entry name" value="C-terminal effector domain of the bipartite response regulators"/>
    <property type="match status" value="1"/>
</dbReference>
<keyword evidence="3" id="KW-1185">Reference proteome</keyword>
<evidence type="ECO:0000259" key="1">
    <source>
        <dbReference type="SMART" id="SM00421"/>
    </source>
</evidence>
<name>A0A1G6LDJ9_9FIRM</name>
<dbReference type="SMART" id="SM00421">
    <property type="entry name" value="HTH_LUXR"/>
    <property type="match status" value="1"/>
</dbReference>
<dbReference type="RefSeq" id="WP_093730216.1">
    <property type="nucleotide sequence ID" value="NZ_FMYW01000007.1"/>
</dbReference>
<reference evidence="3" key="1">
    <citation type="submission" date="2016-10" db="EMBL/GenBank/DDBJ databases">
        <authorList>
            <person name="Varghese N."/>
            <person name="Submissions S."/>
        </authorList>
    </citation>
    <scope>NUCLEOTIDE SEQUENCE [LARGE SCALE GENOMIC DNA]</scope>
    <source>
        <strain evidence="3">DSM 11005</strain>
    </source>
</reference>
<dbReference type="GO" id="GO:0006355">
    <property type="term" value="P:regulation of DNA-templated transcription"/>
    <property type="evidence" value="ECO:0007669"/>
    <property type="project" value="InterPro"/>
</dbReference>
<dbReference type="OrthoDB" id="2612750at2"/>
<dbReference type="InterPro" id="IPR000792">
    <property type="entry name" value="Tscrpt_reg_LuxR_C"/>
</dbReference>
<dbReference type="Gene3D" id="1.10.10.10">
    <property type="entry name" value="Winged helix-like DNA-binding domain superfamily/Winged helix DNA-binding domain"/>
    <property type="match status" value="1"/>
</dbReference>
<dbReference type="Pfam" id="PF00196">
    <property type="entry name" value="GerE"/>
    <property type="match status" value="1"/>
</dbReference>
<proteinExistence type="predicted"/>
<dbReference type="Proteomes" id="UP000198943">
    <property type="component" value="Unassembled WGS sequence"/>
</dbReference>
<dbReference type="GO" id="GO:0003677">
    <property type="term" value="F:DNA binding"/>
    <property type="evidence" value="ECO:0007669"/>
    <property type="project" value="InterPro"/>
</dbReference>
<organism evidence="2 3">
    <name type="scientific">Succiniclasticum ruminis</name>
    <dbReference type="NCBI Taxonomy" id="40841"/>
    <lineage>
        <taxon>Bacteria</taxon>
        <taxon>Bacillati</taxon>
        <taxon>Bacillota</taxon>
        <taxon>Negativicutes</taxon>
        <taxon>Acidaminococcales</taxon>
        <taxon>Acidaminococcaceae</taxon>
        <taxon>Succiniclasticum</taxon>
    </lineage>
</organism>
<dbReference type="PRINTS" id="PR00038">
    <property type="entry name" value="HTHLUXR"/>
</dbReference>
<dbReference type="EMBL" id="FMYW01000007">
    <property type="protein sequence ID" value="SDC41284.1"/>
    <property type="molecule type" value="Genomic_DNA"/>
</dbReference>
<dbReference type="InterPro" id="IPR036388">
    <property type="entry name" value="WH-like_DNA-bd_sf"/>
</dbReference>
<dbReference type="InterPro" id="IPR016032">
    <property type="entry name" value="Sig_transdc_resp-reg_C-effctor"/>
</dbReference>
<protein>
    <submittedName>
        <fullName evidence="2">Regulatory protein, luxR family</fullName>
    </submittedName>
</protein>
<feature type="domain" description="HTH luxR-type" evidence="1">
    <location>
        <begin position="161"/>
        <end position="218"/>
    </location>
</feature>
<evidence type="ECO:0000313" key="3">
    <source>
        <dbReference type="Proteomes" id="UP000198943"/>
    </source>
</evidence>
<dbReference type="AlphaFoldDB" id="A0A1G6LDJ9"/>
<gene>
    <name evidence="2" type="ORF">SAMN04487864_10720</name>
</gene>
<accession>A0A1G6LDJ9</accession>